<name>A0ABX1JCY2_9PSEU</name>
<reference evidence="2 3" key="1">
    <citation type="submission" date="2020-04" db="EMBL/GenBank/DDBJ databases">
        <title>Novel species.</title>
        <authorList>
            <person name="Teo W.F.A."/>
            <person name="Lipun K."/>
            <person name="Srisuk N."/>
            <person name="Duangmal K."/>
        </authorList>
    </citation>
    <scope>NUCLEOTIDE SEQUENCE [LARGE SCALE GENOMIC DNA]</scope>
    <source>
        <strain evidence="2 3">K13G38</strain>
    </source>
</reference>
<evidence type="ECO:0000313" key="3">
    <source>
        <dbReference type="Proteomes" id="UP000715441"/>
    </source>
</evidence>
<evidence type="ECO:0000313" key="2">
    <source>
        <dbReference type="EMBL" id="NKQ56296.1"/>
    </source>
</evidence>
<feature type="transmembrane region" description="Helical" evidence="1">
    <location>
        <begin position="166"/>
        <end position="191"/>
    </location>
</feature>
<gene>
    <name evidence="2" type="ORF">HFP15_25795</name>
</gene>
<proteinExistence type="predicted"/>
<dbReference type="EMBL" id="JAAXLS010000021">
    <property type="protein sequence ID" value="NKQ56296.1"/>
    <property type="molecule type" value="Genomic_DNA"/>
</dbReference>
<keyword evidence="1" id="KW-1133">Transmembrane helix</keyword>
<dbReference type="Proteomes" id="UP000715441">
    <property type="component" value="Unassembled WGS sequence"/>
</dbReference>
<comment type="caution">
    <text evidence="2">The sequence shown here is derived from an EMBL/GenBank/DDBJ whole genome shotgun (WGS) entry which is preliminary data.</text>
</comment>
<evidence type="ECO:0008006" key="4">
    <source>
        <dbReference type="Google" id="ProtNLM"/>
    </source>
</evidence>
<dbReference type="PANTHER" id="PTHR42305:SF1">
    <property type="entry name" value="MEMBRANE PROTEIN RV1733C-RELATED"/>
    <property type="match status" value="1"/>
</dbReference>
<dbReference type="InterPro" id="IPR039708">
    <property type="entry name" value="MT1774/Rv1733c-like"/>
</dbReference>
<protein>
    <recommendedName>
        <fullName evidence="4">Transmembrane protein</fullName>
    </recommendedName>
</protein>
<evidence type="ECO:0000256" key="1">
    <source>
        <dbReference type="SAM" id="Phobius"/>
    </source>
</evidence>
<keyword evidence="3" id="KW-1185">Reference proteome</keyword>
<accession>A0ABX1JCY2</accession>
<sequence>MKFKKGGLETVNGPFGRTARFWRRVHLGRNPLARRSDRVEAAMLLVVVLGLLIAIPLAAIVGTNTYGGQLALSDQQRATRHLTTATLMQDAPNPVPASDGAYLGAASGASSGVLARWPVAGGAEKVGTISTEPGTTAGSEVPVWLSDAGDPVPAPMSASDAATTSVLAGIFAWLVVALGLAAVFWTVRLILDRRRANRWDREWAHAGGRWARF</sequence>
<keyword evidence="1" id="KW-0472">Membrane</keyword>
<keyword evidence="1" id="KW-0812">Transmembrane</keyword>
<dbReference type="PANTHER" id="PTHR42305">
    <property type="entry name" value="MEMBRANE PROTEIN RV1733C-RELATED"/>
    <property type="match status" value="1"/>
</dbReference>
<feature type="transmembrane region" description="Helical" evidence="1">
    <location>
        <begin position="41"/>
        <end position="62"/>
    </location>
</feature>
<organism evidence="2 3">
    <name type="scientific">Amycolatopsis acididurans</name>
    <dbReference type="NCBI Taxonomy" id="2724524"/>
    <lineage>
        <taxon>Bacteria</taxon>
        <taxon>Bacillati</taxon>
        <taxon>Actinomycetota</taxon>
        <taxon>Actinomycetes</taxon>
        <taxon>Pseudonocardiales</taxon>
        <taxon>Pseudonocardiaceae</taxon>
        <taxon>Amycolatopsis</taxon>
    </lineage>
</organism>